<gene>
    <name evidence="2" type="ORF">FF38_07498</name>
</gene>
<comment type="caution">
    <text evidence="2">The sequence shown here is derived from an EMBL/GenBank/DDBJ whole genome shotgun (WGS) entry which is preliminary data.</text>
</comment>
<sequence>MAVGYLNNVEVSQHVATSATADLLPRHESRANDNLSSSSRVPSNSHKHVDSLEKPSQISAVRDSSASEDNVPRQHNDIHPHGFNIHSVQHQCVNCQSLVRPSFPPIAISNYGYPSAFQNKPNFKPHYVSNYDGSTSWTDYERQVEDAARF</sequence>
<keyword evidence="3" id="KW-1185">Reference proteome</keyword>
<name>A0A0L0CEZ1_LUCCU</name>
<accession>A0A0L0CEZ1</accession>
<reference evidence="2 3" key="1">
    <citation type="journal article" date="2015" name="Nat. Commun.">
        <title>Lucilia cuprina genome unlocks parasitic fly biology to underpin future interventions.</title>
        <authorList>
            <person name="Anstead C.A."/>
            <person name="Korhonen P.K."/>
            <person name="Young N.D."/>
            <person name="Hall R.S."/>
            <person name="Jex A.R."/>
            <person name="Murali S.C."/>
            <person name="Hughes D.S."/>
            <person name="Lee S.F."/>
            <person name="Perry T."/>
            <person name="Stroehlein A.J."/>
            <person name="Ansell B.R."/>
            <person name="Breugelmans B."/>
            <person name="Hofmann A."/>
            <person name="Qu J."/>
            <person name="Dugan S."/>
            <person name="Lee S.L."/>
            <person name="Chao H."/>
            <person name="Dinh H."/>
            <person name="Han Y."/>
            <person name="Doddapaneni H.V."/>
            <person name="Worley K.C."/>
            <person name="Muzny D.M."/>
            <person name="Ioannidis P."/>
            <person name="Waterhouse R.M."/>
            <person name="Zdobnov E.M."/>
            <person name="James P.J."/>
            <person name="Bagnall N.H."/>
            <person name="Kotze A.C."/>
            <person name="Gibbs R.A."/>
            <person name="Richards S."/>
            <person name="Batterham P."/>
            <person name="Gasser R.B."/>
        </authorList>
    </citation>
    <scope>NUCLEOTIDE SEQUENCE [LARGE SCALE GENOMIC DNA]</scope>
    <source>
        <strain evidence="2 3">LS</strain>
        <tissue evidence="2">Full body</tissue>
    </source>
</reference>
<evidence type="ECO:0000313" key="3">
    <source>
        <dbReference type="Proteomes" id="UP000037069"/>
    </source>
</evidence>
<dbReference type="EMBL" id="JRES01000490">
    <property type="protein sequence ID" value="KNC30815.1"/>
    <property type="molecule type" value="Genomic_DNA"/>
</dbReference>
<dbReference type="Proteomes" id="UP000037069">
    <property type="component" value="Unassembled WGS sequence"/>
</dbReference>
<protein>
    <submittedName>
        <fullName evidence="2">Uncharacterized protein</fullName>
    </submittedName>
</protein>
<evidence type="ECO:0000256" key="1">
    <source>
        <dbReference type="SAM" id="MobiDB-lite"/>
    </source>
</evidence>
<dbReference type="AlphaFoldDB" id="A0A0L0CEZ1"/>
<feature type="region of interest" description="Disordered" evidence="1">
    <location>
        <begin position="20"/>
        <end position="76"/>
    </location>
</feature>
<proteinExistence type="predicted"/>
<organism evidence="2 3">
    <name type="scientific">Lucilia cuprina</name>
    <name type="common">Green bottle fly</name>
    <name type="synonym">Australian sheep blowfly</name>
    <dbReference type="NCBI Taxonomy" id="7375"/>
    <lineage>
        <taxon>Eukaryota</taxon>
        <taxon>Metazoa</taxon>
        <taxon>Ecdysozoa</taxon>
        <taxon>Arthropoda</taxon>
        <taxon>Hexapoda</taxon>
        <taxon>Insecta</taxon>
        <taxon>Pterygota</taxon>
        <taxon>Neoptera</taxon>
        <taxon>Endopterygota</taxon>
        <taxon>Diptera</taxon>
        <taxon>Brachycera</taxon>
        <taxon>Muscomorpha</taxon>
        <taxon>Oestroidea</taxon>
        <taxon>Calliphoridae</taxon>
        <taxon>Luciliinae</taxon>
        <taxon>Lucilia</taxon>
    </lineage>
</organism>
<evidence type="ECO:0000313" key="2">
    <source>
        <dbReference type="EMBL" id="KNC30815.1"/>
    </source>
</evidence>
<feature type="compositionally biased region" description="Polar residues" evidence="1">
    <location>
        <begin position="54"/>
        <end position="68"/>
    </location>
</feature>